<dbReference type="PROSITE" id="PS51257">
    <property type="entry name" value="PROKAR_LIPOPROTEIN"/>
    <property type="match status" value="1"/>
</dbReference>
<feature type="signal peptide" evidence="1">
    <location>
        <begin position="1"/>
        <end position="21"/>
    </location>
</feature>
<dbReference type="EMBL" id="CP091511">
    <property type="protein sequence ID" value="UOO90236.1"/>
    <property type="molecule type" value="Genomic_DNA"/>
</dbReference>
<reference evidence="2 3" key="1">
    <citation type="journal article" date="2022" name="Res Sq">
        <title>Evolution of multicellular longitudinally dividing oral cavity symbionts (Neisseriaceae).</title>
        <authorList>
            <person name="Nyongesa S."/>
            <person name="Weber P."/>
            <person name="Bernet E."/>
            <person name="Pullido F."/>
            <person name="Nieckarz M."/>
            <person name="Delaby M."/>
            <person name="Nieves C."/>
            <person name="Viehboeck T."/>
            <person name="Krause N."/>
            <person name="Rivera-Millot A."/>
            <person name="Nakamura A."/>
            <person name="Vischer N."/>
            <person name="VanNieuwenhze M."/>
            <person name="Brun Y."/>
            <person name="Cava F."/>
            <person name="Bulgheresi S."/>
            <person name="Veyrier F."/>
        </authorList>
    </citation>
    <scope>NUCLEOTIDE SEQUENCE [LARGE SCALE GENOMIC DNA]</scope>
    <source>
        <strain evidence="2 3">SN4</strain>
    </source>
</reference>
<evidence type="ECO:0000313" key="3">
    <source>
        <dbReference type="Proteomes" id="UP000832011"/>
    </source>
</evidence>
<evidence type="ECO:0000256" key="1">
    <source>
        <dbReference type="SAM" id="SignalP"/>
    </source>
</evidence>
<dbReference type="Gene3D" id="2.20.110.10">
    <property type="entry name" value="Histone H3 K4-specific methyltransferase SET7/9 N-terminal domain"/>
    <property type="match status" value="1"/>
</dbReference>
<keyword evidence="3" id="KW-1185">Reference proteome</keyword>
<accession>A0ABY4E379</accession>
<sequence length="388" mass="43601">MNLKKTILCCLAMPLFLASCSKETLDIRNVQISYNKIYSQGSNTPFTGVVTNFPFTKLPIDPIFNLVNKHHKFLKDNGLRGRPELASTGQILLCDVEVVDGLLDGNTHCRLMSEQTTYLDFKYKEGALDGKLTVNYTKPQDSASSVQVISANFKGGQLNGRTEMFTRAGQTIYDTEFENNRPVDSEKFLNGDGKVIIENFYGAKNIEQVKYYHPKTGDLIGESTGRHRSSTADPMNFTGVEALYRFDRDEEGKVHFWLFKTHTFEGGWETGPAVEYDADGNIIAEAILEKGNPRNGKWRTPSAAGDGEILEFHNGLSSWQIQQNKESKQRDCIYNKEKTYLTSTREKLETELASTSDEESQQALKAALSDLKASPELMTQFEQECTTN</sequence>
<dbReference type="Proteomes" id="UP000832011">
    <property type="component" value="Chromosome"/>
</dbReference>
<keyword evidence="1" id="KW-0732">Signal</keyword>
<dbReference type="SUPFAM" id="SSF82185">
    <property type="entry name" value="Histone H3 K4-specific methyltransferase SET7/9 N-terminal domain"/>
    <property type="match status" value="1"/>
</dbReference>
<protein>
    <submittedName>
        <fullName evidence="2">Uncharacterized protein</fullName>
    </submittedName>
</protein>
<dbReference type="RefSeq" id="WP_058355870.1">
    <property type="nucleotide sequence ID" value="NZ_CABKVG010000008.1"/>
</dbReference>
<organism evidence="2 3">
    <name type="scientific">Vitreoscilla massiliensis</name>
    <dbReference type="NCBI Taxonomy" id="1689272"/>
    <lineage>
        <taxon>Bacteria</taxon>
        <taxon>Pseudomonadati</taxon>
        <taxon>Pseudomonadota</taxon>
        <taxon>Betaproteobacteria</taxon>
        <taxon>Neisseriales</taxon>
        <taxon>Neisseriaceae</taxon>
        <taxon>Vitreoscilla</taxon>
    </lineage>
</organism>
<proteinExistence type="predicted"/>
<name>A0ABY4E379_9NEIS</name>
<feature type="chain" id="PRO_5045700211" evidence="1">
    <location>
        <begin position="22"/>
        <end position="388"/>
    </location>
</feature>
<evidence type="ECO:0000313" key="2">
    <source>
        <dbReference type="EMBL" id="UOO90236.1"/>
    </source>
</evidence>
<gene>
    <name evidence="2" type="ORF">LVJ82_04415</name>
</gene>